<feature type="region of interest" description="Disordered" evidence="1">
    <location>
        <begin position="1"/>
        <end position="40"/>
    </location>
</feature>
<feature type="non-terminal residue" evidence="2">
    <location>
        <position position="1"/>
    </location>
</feature>
<comment type="caution">
    <text evidence="2">The sequence shown here is derived from an EMBL/GenBank/DDBJ whole genome shotgun (WGS) entry which is preliminary data.</text>
</comment>
<dbReference type="EMBL" id="JMSN01000103">
    <property type="protein sequence ID" value="KDN39547.1"/>
    <property type="molecule type" value="Genomic_DNA"/>
</dbReference>
<organism evidence="2 3">
    <name type="scientific">Tilletiaria anomala (strain ATCC 24038 / CBS 436.72 / UBC 951)</name>
    <dbReference type="NCBI Taxonomy" id="1037660"/>
    <lineage>
        <taxon>Eukaryota</taxon>
        <taxon>Fungi</taxon>
        <taxon>Dikarya</taxon>
        <taxon>Basidiomycota</taxon>
        <taxon>Ustilaginomycotina</taxon>
        <taxon>Exobasidiomycetes</taxon>
        <taxon>Georgefischeriales</taxon>
        <taxon>Tilletiariaceae</taxon>
        <taxon>Tilletiaria</taxon>
    </lineage>
</organism>
<dbReference type="HOGENOM" id="CLU_1418348_0_0_1"/>
<dbReference type="AlphaFoldDB" id="A0A066VCS0"/>
<proteinExistence type="predicted"/>
<reference evidence="2 3" key="1">
    <citation type="submission" date="2014-05" db="EMBL/GenBank/DDBJ databases">
        <title>Draft genome sequence of a rare smut relative, Tilletiaria anomala UBC 951.</title>
        <authorList>
            <consortium name="DOE Joint Genome Institute"/>
            <person name="Toome M."/>
            <person name="Kuo A."/>
            <person name="Henrissat B."/>
            <person name="Lipzen A."/>
            <person name="Tritt A."/>
            <person name="Yoshinaga Y."/>
            <person name="Zane M."/>
            <person name="Barry K."/>
            <person name="Grigoriev I.V."/>
            <person name="Spatafora J.W."/>
            <person name="Aimea M.C."/>
        </authorList>
    </citation>
    <scope>NUCLEOTIDE SEQUENCE [LARGE SCALE GENOMIC DNA]</scope>
    <source>
        <strain evidence="2 3">UBC 951</strain>
    </source>
</reference>
<name>A0A066VCS0_TILAU</name>
<sequence>HISPPSKQAQRSSAGVLSPPRTSCARNRTEREASKASGHPAHLHCPLISVPSTNEASLQVCKSAIGSSFSYPAWTPSITPRFRFSCIHTSAEGFHSVLVCSTTPVSALGSLVAQRSRPKIWTDKCKSISDPFPLPHSIGAAATKLAAKAWRLDSVDDAARHLHQRAAVNLARKARFPTPVSILLLKEQAQIP</sequence>
<keyword evidence="3" id="KW-1185">Reference proteome</keyword>
<gene>
    <name evidence="2" type="ORF">K437DRAFT_250696</name>
</gene>
<feature type="compositionally biased region" description="Polar residues" evidence="1">
    <location>
        <begin position="1"/>
        <end position="26"/>
    </location>
</feature>
<dbReference type="GeneID" id="25263362"/>
<dbReference type="RefSeq" id="XP_013241085.1">
    <property type="nucleotide sequence ID" value="XM_013385631.1"/>
</dbReference>
<protein>
    <submittedName>
        <fullName evidence="2">Uncharacterized protein</fullName>
    </submittedName>
</protein>
<accession>A0A066VCS0</accession>
<dbReference type="Proteomes" id="UP000027361">
    <property type="component" value="Unassembled WGS sequence"/>
</dbReference>
<dbReference type="InParanoid" id="A0A066VCS0"/>
<evidence type="ECO:0000313" key="2">
    <source>
        <dbReference type="EMBL" id="KDN39547.1"/>
    </source>
</evidence>
<evidence type="ECO:0000313" key="3">
    <source>
        <dbReference type="Proteomes" id="UP000027361"/>
    </source>
</evidence>
<evidence type="ECO:0000256" key="1">
    <source>
        <dbReference type="SAM" id="MobiDB-lite"/>
    </source>
</evidence>